<sequence length="202" mass="23684">MKHYIDITLLPSDDIGIHFLWSKVMMQVHLALVEIQDDNKQVPVATSFPEYREYMNKKPGFLGQKLRLMALDESDLIRLDINRWLHRLSDYVHVRGIALVPETDSYESFSRENTKGSLEKHIRRRMKRHEETYEQALSNYGGYEQDDVKSRVPFIKLKSLASGNEFCLNIDKKRVAVNTDELPTHQRFNTYGLNRTAILPKF</sequence>
<accession>A0A350NZA6</accession>
<keyword evidence="1" id="KW-0175">Coiled coil</keyword>
<dbReference type="EMBL" id="DNAN01000050">
    <property type="protein sequence ID" value="HAW74373.1"/>
    <property type="molecule type" value="Genomic_DNA"/>
</dbReference>
<dbReference type="RefSeq" id="WP_273347884.1">
    <property type="nucleotide sequence ID" value="NZ_CAJXAX010000045.1"/>
</dbReference>
<reference evidence="2 3" key="1">
    <citation type="journal article" date="2018" name="Nat. Biotechnol.">
        <title>A standardized bacterial taxonomy based on genome phylogeny substantially revises the tree of life.</title>
        <authorList>
            <person name="Parks D.H."/>
            <person name="Chuvochina M."/>
            <person name="Waite D.W."/>
            <person name="Rinke C."/>
            <person name="Skarshewski A."/>
            <person name="Chaumeil P.A."/>
            <person name="Hugenholtz P."/>
        </authorList>
    </citation>
    <scope>NUCLEOTIDE SEQUENCE [LARGE SCALE GENOMIC DNA]</scope>
    <source>
        <strain evidence="2">UBA11978</strain>
    </source>
</reference>
<dbReference type="Proteomes" id="UP000263517">
    <property type="component" value="Unassembled WGS sequence"/>
</dbReference>
<evidence type="ECO:0000313" key="3">
    <source>
        <dbReference type="Proteomes" id="UP000263517"/>
    </source>
</evidence>
<dbReference type="InterPro" id="IPR042564">
    <property type="entry name" value="CRISPR-Cas6/Csy4_sf"/>
</dbReference>
<dbReference type="GO" id="GO:0043571">
    <property type="term" value="P:maintenance of CRISPR repeat elements"/>
    <property type="evidence" value="ECO:0007669"/>
    <property type="project" value="InterPro"/>
</dbReference>
<organism evidence="2 3">
    <name type="scientific">Alteromonas australica</name>
    <dbReference type="NCBI Taxonomy" id="589873"/>
    <lineage>
        <taxon>Bacteria</taxon>
        <taxon>Pseudomonadati</taxon>
        <taxon>Pseudomonadota</taxon>
        <taxon>Gammaproteobacteria</taxon>
        <taxon>Alteromonadales</taxon>
        <taxon>Alteromonadaceae</taxon>
        <taxon>Alteromonas/Salinimonas group</taxon>
        <taxon>Alteromonas</taxon>
    </lineage>
</organism>
<feature type="coiled-coil region" evidence="1">
    <location>
        <begin position="119"/>
        <end position="146"/>
    </location>
</feature>
<evidence type="ECO:0000313" key="2">
    <source>
        <dbReference type="EMBL" id="HAW74373.1"/>
    </source>
</evidence>
<protein>
    <submittedName>
        <fullName evidence="2">Type I-F CRISPR-associated endoribonuclease Cas6/Csy4</fullName>
    </submittedName>
</protein>
<dbReference type="NCBIfam" id="TIGR02563">
    <property type="entry name" value="cas_Csy4"/>
    <property type="match status" value="1"/>
</dbReference>
<dbReference type="Pfam" id="PF09618">
    <property type="entry name" value="Cas_Csy4"/>
    <property type="match status" value="1"/>
</dbReference>
<evidence type="ECO:0000256" key="1">
    <source>
        <dbReference type="SAM" id="Coils"/>
    </source>
</evidence>
<dbReference type="InterPro" id="IPR013396">
    <property type="entry name" value="CRISPR-assoc_prot_Csy4"/>
</dbReference>
<proteinExistence type="predicted"/>
<name>A0A350NZA6_9ALTE</name>
<dbReference type="Gene3D" id="3.30.70.2540">
    <property type="entry name" value="CRISPR-associated endoribonuclease Cas6/Csy4"/>
    <property type="match status" value="1"/>
</dbReference>
<gene>
    <name evidence="2" type="primary">cas6f</name>
    <name evidence="2" type="ORF">DCW74_01390</name>
</gene>
<dbReference type="GO" id="GO:0004519">
    <property type="term" value="F:endonuclease activity"/>
    <property type="evidence" value="ECO:0007669"/>
    <property type="project" value="InterPro"/>
</dbReference>
<comment type="caution">
    <text evidence="2">The sequence shown here is derived from an EMBL/GenBank/DDBJ whole genome shotgun (WGS) entry which is preliminary data.</text>
</comment>
<dbReference type="AlphaFoldDB" id="A0A350NZA6"/>
<dbReference type="CDD" id="cd09739">
    <property type="entry name" value="Cas6_I-F"/>
    <property type="match status" value="1"/>
</dbReference>